<organism evidence="6 7">
    <name type="scientific">Ornatilinea apprima</name>
    <dbReference type="NCBI Taxonomy" id="1134406"/>
    <lineage>
        <taxon>Bacteria</taxon>
        <taxon>Bacillati</taxon>
        <taxon>Chloroflexota</taxon>
        <taxon>Anaerolineae</taxon>
        <taxon>Anaerolineales</taxon>
        <taxon>Anaerolineaceae</taxon>
        <taxon>Ornatilinea</taxon>
    </lineage>
</organism>
<evidence type="ECO:0000256" key="1">
    <source>
        <dbReference type="ARBA" id="ARBA00004776"/>
    </source>
</evidence>
<dbReference type="Gene3D" id="3.90.550.10">
    <property type="entry name" value="Spore Coat Polysaccharide Biosynthesis Protein SpsA, Chain A"/>
    <property type="match status" value="1"/>
</dbReference>
<dbReference type="Pfam" id="PF00535">
    <property type="entry name" value="Glycos_transf_2"/>
    <property type="match status" value="1"/>
</dbReference>
<keyword evidence="3" id="KW-0328">Glycosyltransferase</keyword>
<comment type="caution">
    <text evidence="6">The sequence shown here is derived from an EMBL/GenBank/DDBJ whole genome shotgun (WGS) entry which is preliminary data.</text>
</comment>
<dbReference type="InterPro" id="IPR001173">
    <property type="entry name" value="Glyco_trans_2-like"/>
</dbReference>
<keyword evidence="4" id="KW-0808">Transferase</keyword>
<dbReference type="PATRIC" id="fig|1134406.4.peg.1797"/>
<dbReference type="PANTHER" id="PTHR43179">
    <property type="entry name" value="RHAMNOSYLTRANSFERASE WBBL"/>
    <property type="match status" value="1"/>
</dbReference>
<evidence type="ECO:0000313" key="6">
    <source>
        <dbReference type="EMBL" id="KPL78851.1"/>
    </source>
</evidence>
<dbReference type="GO" id="GO:0016757">
    <property type="term" value="F:glycosyltransferase activity"/>
    <property type="evidence" value="ECO:0007669"/>
    <property type="project" value="UniProtKB-KW"/>
</dbReference>
<reference evidence="6 7" key="1">
    <citation type="submission" date="2015-07" db="EMBL/GenBank/DDBJ databases">
        <title>Genome sequence of Ornatilinea apprima DSM 23815.</title>
        <authorList>
            <person name="Hemp J."/>
            <person name="Ward L.M."/>
            <person name="Pace L.A."/>
            <person name="Fischer W.W."/>
        </authorList>
    </citation>
    <scope>NUCLEOTIDE SEQUENCE [LARGE SCALE GENOMIC DNA]</scope>
    <source>
        <strain evidence="6 7">P3M-1</strain>
    </source>
</reference>
<gene>
    <name evidence="6" type="ORF">ADN00_06470</name>
</gene>
<protein>
    <recommendedName>
        <fullName evidence="5">Glycosyltransferase 2-like domain-containing protein</fullName>
    </recommendedName>
</protein>
<evidence type="ECO:0000259" key="5">
    <source>
        <dbReference type="Pfam" id="PF00535"/>
    </source>
</evidence>
<dbReference type="EMBL" id="LGCL01000016">
    <property type="protein sequence ID" value="KPL78851.1"/>
    <property type="molecule type" value="Genomic_DNA"/>
</dbReference>
<comment type="pathway">
    <text evidence="1">Cell wall biogenesis; cell wall polysaccharide biosynthesis.</text>
</comment>
<dbReference type="SUPFAM" id="SSF53448">
    <property type="entry name" value="Nucleotide-diphospho-sugar transferases"/>
    <property type="match status" value="1"/>
</dbReference>
<accession>A0A0P6YAG5</accession>
<evidence type="ECO:0000313" key="7">
    <source>
        <dbReference type="Proteomes" id="UP000050417"/>
    </source>
</evidence>
<dbReference type="Proteomes" id="UP000050417">
    <property type="component" value="Unassembled WGS sequence"/>
</dbReference>
<keyword evidence="7" id="KW-1185">Reference proteome</keyword>
<proteinExistence type="inferred from homology"/>
<dbReference type="InterPro" id="IPR029044">
    <property type="entry name" value="Nucleotide-diphossugar_trans"/>
</dbReference>
<dbReference type="RefSeq" id="WP_075062144.1">
    <property type="nucleotide sequence ID" value="NZ_LGCL01000016.1"/>
</dbReference>
<dbReference type="PANTHER" id="PTHR43179:SF12">
    <property type="entry name" value="GALACTOFURANOSYLTRANSFERASE GLFT2"/>
    <property type="match status" value="1"/>
</dbReference>
<evidence type="ECO:0000256" key="3">
    <source>
        <dbReference type="ARBA" id="ARBA00022676"/>
    </source>
</evidence>
<feature type="domain" description="Glycosyltransferase 2-like" evidence="5">
    <location>
        <begin position="90"/>
        <end position="257"/>
    </location>
</feature>
<dbReference type="OrthoDB" id="140893at2"/>
<dbReference type="AlphaFoldDB" id="A0A0P6YAG5"/>
<evidence type="ECO:0000256" key="4">
    <source>
        <dbReference type="ARBA" id="ARBA00022679"/>
    </source>
</evidence>
<evidence type="ECO:0000256" key="2">
    <source>
        <dbReference type="ARBA" id="ARBA00006739"/>
    </source>
</evidence>
<sequence length="398" mass="45089">MPSVVLELEFTQLPDKLTDLDRYQKAFILLKYAGYPVAKLWLPVNQGMVSRAQLEDAILKNCGEAFWQRWAEDLFQINENHPPKFSLTTTVAICTRDRPEDLRTCLQGLMLLPDDGQEILVIDNCPSSDATARVVAAFPRARYVLEKRRGLDVARNRALREARGEIVAFIDDDARPDPRWLRALLANFIDPQVMCVTGLTMPMELETEAQEFFEHYGGFGRGFQRREFARLTFNPLFGGQVGAGANMALRRSVVEQVGLFDEALDAGTATHSGGDADMCSQILRSGYKIIYEPAALNWHRHRRSLPELHKVIYGYGVGVYAMLTKEFLLNRRVGVVRVMWGWLRYGQLPGLFKALFNPSASPLPAAFYWDELRGCLAGPKAYLKARRELREQLESEAV</sequence>
<comment type="similarity">
    <text evidence="2">Belongs to the glycosyltransferase 2 family.</text>
</comment>
<name>A0A0P6YAG5_9CHLR</name>
<dbReference type="STRING" id="1134406.ADN00_06470"/>